<gene>
    <name evidence="9" type="ORF">GCM10009858_27430</name>
</gene>
<dbReference type="Gene3D" id="3.40.50.300">
    <property type="entry name" value="P-loop containing nucleotide triphosphate hydrolases"/>
    <property type="match status" value="3"/>
</dbReference>
<dbReference type="PROSITE" id="PS50901">
    <property type="entry name" value="FTSK"/>
    <property type="match status" value="1"/>
</dbReference>
<dbReference type="Pfam" id="PF01580">
    <property type="entry name" value="FtsK_SpoIIIE"/>
    <property type="match status" value="2"/>
</dbReference>
<evidence type="ECO:0000256" key="4">
    <source>
        <dbReference type="PROSITE-ProRule" id="PRU00289"/>
    </source>
</evidence>
<evidence type="ECO:0000256" key="2">
    <source>
        <dbReference type="ARBA" id="ARBA00022741"/>
    </source>
</evidence>
<evidence type="ECO:0000256" key="6">
    <source>
        <dbReference type="SAM" id="MobiDB-lite"/>
    </source>
</evidence>
<evidence type="ECO:0000313" key="9">
    <source>
        <dbReference type="EMBL" id="GAA2487937.1"/>
    </source>
</evidence>
<dbReference type="EMBL" id="BAAARE010000011">
    <property type="protein sequence ID" value="GAA2487937.1"/>
    <property type="molecule type" value="Genomic_DNA"/>
</dbReference>
<dbReference type="InterPro" id="IPR050206">
    <property type="entry name" value="FtsK/SpoIIIE/SftA"/>
</dbReference>
<dbReference type="RefSeq" id="WP_344255485.1">
    <property type="nucleotide sequence ID" value="NZ_BAAARE010000011.1"/>
</dbReference>
<dbReference type="Gene3D" id="2.60.200.20">
    <property type="match status" value="1"/>
</dbReference>
<proteinExistence type="predicted"/>
<evidence type="ECO:0000256" key="1">
    <source>
        <dbReference type="ARBA" id="ARBA00022553"/>
    </source>
</evidence>
<dbReference type="SMART" id="SM00382">
    <property type="entry name" value="AAA"/>
    <property type="match status" value="3"/>
</dbReference>
<feature type="domain" description="FtsK" evidence="8">
    <location>
        <begin position="628"/>
        <end position="820"/>
    </location>
</feature>
<dbReference type="InterPro" id="IPR002543">
    <property type="entry name" value="FtsK_dom"/>
</dbReference>
<dbReference type="PANTHER" id="PTHR22683">
    <property type="entry name" value="SPORULATION PROTEIN RELATED"/>
    <property type="match status" value="1"/>
</dbReference>
<feature type="binding site" evidence="4">
    <location>
        <begin position="646"/>
        <end position="653"/>
    </location>
    <ligand>
        <name>ATP</name>
        <dbReference type="ChEBI" id="CHEBI:30616"/>
    </ligand>
</feature>
<feature type="coiled-coil region" evidence="5">
    <location>
        <begin position="277"/>
        <end position="304"/>
    </location>
</feature>
<evidence type="ECO:0000256" key="3">
    <source>
        <dbReference type="ARBA" id="ARBA00022840"/>
    </source>
</evidence>
<keyword evidence="3 4" id="KW-0067">ATP-binding</keyword>
<name>A0ABN3LTL9_9MICO</name>
<dbReference type="InterPro" id="IPR008984">
    <property type="entry name" value="SMAD_FHA_dom_sf"/>
</dbReference>
<keyword evidence="2 4" id="KW-0547">Nucleotide-binding</keyword>
<dbReference type="SMART" id="SM00240">
    <property type="entry name" value="FHA"/>
    <property type="match status" value="1"/>
</dbReference>
<feature type="region of interest" description="Disordered" evidence="6">
    <location>
        <begin position="1200"/>
        <end position="1261"/>
    </location>
</feature>
<dbReference type="Proteomes" id="UP001500730">
    <property type="component" value="Unassembled WGS sequence"/>
</dbReference>
<dbReference type="SUPFAM" id="SSF52540">
    <property type="entry name" value="P-loop containing nucleoside triphosphate hydrolases"/>
    <property type="match status" value="2"/>
</dbReference>
<evidence type="ECO:0000259" key="7">
    <source>
        <dbReference type="PROSITE" id="PS50006"/>
    </source>
</evidence>
<keyword evidence="10" id="KW-1185">Reference proteome</keyword>
<accession>A0ABN3LTL9</accession>
<protein>
    <submittedName>
        <fullName evidence="9">FtsK/SpoIIIE domain-containing protein</fullName>
    </submittedName>
</protein>
<dbReference type="InterPro" id="IPR027417">
    <property type="entry name" value="P-loop_NTPase"/>
</dbReference>
<dbReference type="PROSITE" id="PS50006">
    <property type="entry name" value="FHA_DOMAIN"/>
    <property type="match status" value="1"/>
</dbReference>
<dbReference type="InterPro" id="IPR000253">
    <property type="entry name" value="FHA_dom"/>
</dbReference>
<keyword evidence="1" id="KW-0597">Phosphoprotein</keyword>
<reference evidence="9 10" key="1">
    <citation type="journal article" date="2019" name="Int. J. Syst. Evol. Microbiol.">
        <title>The Global Catalogue of Microorganisms (GCM) 10K type strain sequencing project: providing services to taxonomists for standard genome sequencing and annotation.</title>
        <authorList>
            <consortium name="The Broad Institute Genomics Platform"/>
            <consortium name="The Broad Institute Genome Sequencing Center for Infectious Disease"/>
            <person name="Wu L."/>
            <person name="Ma J."/>
        </authorList>
    </citation>
    <scope>NUCLEOTIDE SEQUENCE [LARGE SCALE GENOMIC DNA]</scope>
    <source>
        <strain evidence="9 10">JCM 16259</strain>
    </source>
</reference>
<evidence type="ECO:0000313" key="10">
    <source>
        <dbReference type="Proteomes" id="UP001500730"/>
    </source>
</evidence>
<evidence type="ECO:0000259" key="8">
    <source>
        <dbReference type="PROSITE" id="PS50901"/>
    </source>
</evidence>
<keyword evidence="5" id="KW-0175">Coiled coil</keyword>
<feature type="domain" description="FHA" evidence="7">
    <location>
        <begin position="104"/>
        <end position="160"/>
    </location>
</feature>
<dbReference type="CDD" id="cd01127">
    <property type="entry name" value="TrwB_TraG_TraD_VirD4"/>
    <property type="match status" value="1"/>
</dbReference>
<organism evidence="9 10">
    <name type="scientific">Terrabacter carboxydivorans</name>
    <dbReference type="NCBI Taxonomy" id="619730"/>
    <lineage>
        <taxon>Bacteria</taxon>
        <taxon>Bacillati</taxon>
        <taxon>Actinomycetota</taxon>
        <taxon>Actinomycetes</taxon>
        <taxon>Micrococcales</taxon>
        <taxon>Intrasporangiaceae</taxon>
        <taxon>Terrabacter</taxon>
    </lineage>
</organism>
<sequence>MHLPLTVIDPRRAAVAPRQVVVVAASGTPFAEVRPKLADLVGVPGCGFRIEGRTVADTDVVGARPLMRDALLTVARADDPAGTGAGRGAVELRVVGGIGAGRVSRLGRGQHVAGRAASADIRLDDPGISRSHALVDVAAEGVTVRDLEPTNRSRLEGTPLPEAGARLAPGQRLVLGSTTLVLGPPDVRSGYHEVLDGEVHIHRQPRFRDGGTPACVTFPEPPARPNHHRMPLLASLAPVVVSAGLALAMSSPALLLFALLSPVMLLGQWWSDRRAGRKSYRRLVREHAAELERLRADLDLARAEDARSRHERQPDLGILEAVVRRRGTRLWERRPQDDDYLVVRVGTALQPADVKVEGQAPDGHPQTAGLPAVVDLAASGVFGIAGRRDHTLSVIGSLVAQAATWHTPRHLGLHVLVDARHRVSDWDWATHLPHLRDGVAGGPRVAAGAVEIARHVAALRVLVDGRLASPDGRGGADGRPAPDLLVVLDGASATRAVPGVVDLLRDGPRAGIVFVCTDHDVTSLPAETQVALDICDTGEVAILRRDGHCLPDVVPDLPSLGWLEGVSRALAPCVDATPETGHAALPRVVSFVDLHRASGVDPTDPDGLVRSWSGSAGRPTALLGRTTEGPLTLDLSADGPHLLVGGTTGSGKSELLQALVTGLAVSNRPDELSFVLVDYKGGSAFSDCARLPHTVGLVTDLDAHLTARALTSLDAEMKRRERLLAQASARDLDDYRRAASVCRELPALARLVIVVDEFKALADEFPDFITGLVRVAALGRSLGLHLVLATQRPAGIVSADMRANVACRIALRVRDRADSEDVVDAADAAALDPRAPGRACLRIGDRGLTTVQTAYLGGPLTGPDSDADPQQVVVRDLAAATPATGGRPVGPTAQHPVADAADVPTELHAVVAAADAAARLLKLRPAAPPWLPPLPTELASAALMAESIGVESTGDASSRAESIGAASTGAESIAAGSIRAEGPTERGGVALGLIDVPTHQRREVLRWRHDERGHLGIAGGPRSGRSTALMTLARGIAATTGLHDVHVHVLQGAPGPCSGLAALPCVGTVTDAGDPTVSRRLIARLLGLVDVTETGPARTLVLVDGWESLEESLSGIDHRAPVDDLHRLLRDGPAAGIRFAVTGGRALLSGRLPGLLEHRLVLHMPDPLDLTLAGVSPAVAANPRPPGRAIDLRTGHELQLALPGAGDPGDHCRSSEDGESGGDGVVRTERTSRAASRVGPAQGASPAPTQGPARGEPREAAKVPLPWRITALPERVEARTMPPFTDGLWLGLGGDDAVPTLLPLAGGRGRVLVAGPLRSGRSSTLAVIGAGLVAQGRHVAVVCPRRSPLSTWAAASGVLQLTHLDADDLVAARQADADLCVLVDDGELVDGSPVERALLEMARLVDTTEGAVVLAAELTRANGAFRGLVPEVARDGLGVLLGASAPSDGDVLGVRLDPGTVRRPGRGHLVVDGCATAVQVALLERTRPSDDAPGAAEPVRAEAC</sequence>
<dbReference type="InterPro" id="IPR032030">
    <property type="entry name" value="YscD_cytoplasmic_dom"/>
</dbReference>
<dbReference type="InterPro" id="IPR003593">
    <property type="entry name" value="AAA+_ATPase"/>
</dbReference>
<dbReference type="SUPFAM" id="SSF49879">
    <property type="entry name" value="SMAD/FHA domain"/>
    <property type="match status" value="1"/>
</dbReference>
<dbReference type="CDD" id="cd00060">
    <property type="entry name" value="FHA"/>
    <property type="match status" value="1"/>
</dbReference>
<comment type="caution">
    <text evidence="9">The sequence shown here is derived from an EMBL/GenBank/DDBJ whole genome shotgun (WGS) entry which is preliminary data.</text>
</comment>
<evidence type="ECO:0000256" key="5">
    <source>
        <dbReference type="SAM" id="Coils"/>
    </source>
</evidence>
<dbReference type="Pfam" id="PF16697">
    <property type="entry name" value="Yop-YscD_cpl"/>
    <property type="match status" value="1"/>
</dbReference>
<dbReference type="PANTHER" id="PTHR22683:SF1">
    <property type="entry name" value="TYPE VII SECRETION SYSTEM PROTEIN ESSC"/>
    <property type="match status" value="1"/>
</dbReference>